<comment type="pathway">
    <text evidence="3">tRNA modification; 5-methoxycarbonylmethyl-2-thiouridine-tRNA biosynthesis.</text>
</comment>
<keyword evidence="13" id="KW-1185">Reference proteome</keyword>
<dbReference type="PROSITE" id="PS50082">
    <property type="entry name" value="WD_REPEATS_2"/>
    <property type="match status" value="2"/>
</dbReference>
<dbReference type="Gene3D" id="2.130.10.10">
    <property type="entry name" value="YVTN repeat-like/Quinoprotein amine dehydrogenase"/>
    <property type="match status" value="5"/>
</dbReference>
<dbReference type="GO" id="GO:0005737">
    <property type="term" value="C:cytoplasm"/>
    <property type="evidence" value="ECO:0007669"/>
    <property type="project" value="UniProtKB-SubCell"/>
</dbReference>
<keyword evidence="7 11" id="KW-0853">WD repeat</keyword>
<dbReference type="AlphaFoldDB" id="A0A151X1C3"/>
<dbReference type="FunFam" id="2.130.10.10:FF:000400">
    <property type="entry name" value="Elongator acetyltransferase complex subunit 2"/>
    <property type="match status" value="1"/>
</dbReference>
<dbReference type="STRING" id="64791.A0A151X1C3"/>
<dbReference type="SMART" id="SM00320">
    <property type="entry name" value="WD40"/>
    <property type="match status" value="9"/>
</dbReference>
<keyword evidence="8" id="KW-0819">tRNA processing</keyword>
<dbReference type="InterPro" id="IPR015943">
    <property type="entry name" value="WD40/YVTN_repeat-like_dom_sf"/>
</dbReference>
<evidence type="ECO:0000256" key="4">
    <source>
        <dbReference type="ARBA" id="ARBA00005881"/>
    </source>
</evidence>
<evidence type="ECO:0000256" key="1">
    <source>
        <dbReference type="ARBA" id="ARBA00004123"/>
    </source>
</evidence>
<dbReference type="PROSITE" id="PS50294">
    <property type="entry name" value="WD_REPEATS_REGION"/>
    <property type="match status" value="2"/>
</dbReference>
<dbReference type="InterPro" id="IPR037289">
    <property type="entry name" value="Elp2"/>
</dbReference>
<comment type="similarity">
    <text evidence="4">Belongs to the WD repeat ELP2 family.</text>
</comment>
<protein>
    <recommendedName>
        <fullName evidence="5">Elongator complex protein 2</fullName>
    </recommendedName>
</protein>
<feature type="repeat" description="WD" evidence="11">
    <location>
        <begin position="630"/>
        <end position="671"/>
    </location>
</feature>
<dbReference type="PRINTS" id="PR00320">
    <property type="entry name" value="GPROTEINBRPT"/>
</dbReference>
<dbReference type="InterPro" id="IPR036322">
    <property type="entry name" value="WD40_repeat_dom_sf"/>
</dbReference>
<evidence type="ECO:0000256" key="7">
    <source>
        <dbReference type="ARBA" id="ARBA00022574"/>
    </source>
</evidence>
<dbReference type="PANTHER" id="PTHR44111:SF1">
    <property type="entry name" value="ELONGATOR COMPLEX PROTEIN 2"/>
    <property type="match status" value="1"/>
</dbReference>
<dbReference type="SUPFAM" id="SSF50998">
    <property type="entry name" value="Quinoprotein alcohol dehydrogenase-like"/>
    <property type="match status" value="1"/>
</dbReference>
<keyword evidence="10" id="KW-0539">Nucleus</keyword>
<feature type="repeat" description="WD" evidence="11">
    <location>
        <begin position="205"/>
        <end position="249"/>
    </location>
</feature>
<evidence type="ECO:0000256" key="5">
    <source>
        <dbReference type="ARBA" id="ARBA00020267"/>
    </source>
</evidence>
<evidence type="ECO:0000256" key="9">
    <source>
        <dbReference type="ARBA" id="ARBA00022737"/>
    </source>
</evidence>
<dbReference type="EMBL" id="KQ982585">
    <property type="protein sequence ID" value="KYQ54202.1"/>
    <property type="molecule type" value="Genomic_DNA"/>
</dbReference>
<gene>
    <name evidence="12" type="ORF">ALC60_06746</name>
</gene>
<dbReference type="GO" id="GO:0005634">
    <property type="term" value="C:nucleus"/>
    <property type="evidence" value="ECO:0007669"/>
    <property type="project" value="UniProtKB-SubCell"/>
</dbReference>
<accession>A0A151X1C3</accession>
<evidence type="ECO:0000256" key="6">
    <source>
        <dbReference type="ARBA" id="ARBA00022490"/>
    </source>
</evidence>
<proteinExistence type="inferred from homology"/>
<evidence type="ECO:0000256" key="11">
    <source>
        <dbReference type="PROSITE-ProRule" id="PRU00221"/>
    </source>
</evidence>
<reference evidence="12 13" key="1">
    <citation type="submission" date="2015-09" db="EMBL/GenBank/DDBJ databases">
        <title>Trachymyrmex zeteki WGS genome.</title>
        <authorList>
            <person name="Nygaard S."/>
            <person name="Hu H."/>
            <person name="Boomsma J."/>
            <person name="Zhang G."/>
        </authorList>
    </citation>
    <scope>NUCLEOTIDE SEQUENCE [LARGE SCALE GENOMIC DNA]</scope>
    <source>
        <strain evidence="12">Tzet28-1</strain>
        <tissue evidence="12">Whole body</tissue>
    </source>
</reference>
<keyword evidence="6" id="KW-0963">Cytoplasm</keyword>
<dbReference type="Pfam" id="PF00400">
    <property type="entry name" value="WD40"/>
    <property type="match status" value="6"/>
</dbReference>
<evidence type="ECO:0000256" key="2">
    <source>
        <dbReference type="ARBA" id="ARBA00004496"/>
    </source>
</evidence>
<evidence type="ECO:0000313" key="13">
    <source>
        <dbReference type="Proteomes" id="UP000075809"/>
    </source>
</evidence>
<evidence type="ECO:0000256" key="10">
    <source>
        <dbReference type="ARBA" id="ARBA00023242"/>
    </source>
</evidence>
<dbReference type="InterPro" id="IPR020472">
    <property type="entry name" value="WD40_PAC1"/>
</dbReference>
<dbReference type="SUPFAM" id="SSF50978">
    <property type="entry name" value="WD40 repeat-like"/>
    <property type="match status" value="1"/>
</dbReference>
<dbReference type="Proteomes" id="UP000075809">
    <property type="component" value="Unassembled WGS sequence"/>
</dbReference>
<dbReference type="GO" id="GO:0002098">
    <property type="term" value="P:tRNA wobble uridine modification"/>
    <property type="evidence" value="ECO:0007669"/>
    <property type="project" value="InterPro"/>
</dbReference>
<dbReference type="InterPro" id="IPR001680">
    <property type="entry name" value="WD40_rpt"/>
</dbReference>
<dbReference type="InterPro" id="IPR011047">
    <property type="entry name" value="Quinoprotein_ADH-like_sf"/>
</dbReference>
<sequence length="776" mass="87993">MTCYAACSCNRIPHCADWGINGLLCFGTRNAIAIYEPRANIGYVTHTLHRHRDHVNTVHWIKPRNGSPESELLSGSVDGTVIIWSKDRSTFQCTSVLNVEGTVVFADSLQMADNIPSTTLAKLLICTGSICGNVKLWLREENADVKQIQSIIFGRKLPIYCRLTYLLNNKCPLLAIALEDASILLYAKFDAGSDLEQSFVNIQRLIGHEDWVMCMDFIQNGDGNLFLATGSKDNMIRLWKISEKISVKESSSDELKQKSNTFVLNDRQYDITLESVLCGHESWIYGLHWQPMKTDSHQTMKLLSSSMDKTMIIWEPTEIMDGMWTETVRVGEVGGNSLGFYGCKFGPDGLHILAHGYQGTFHIWKYSQEMNKWLPRPVPGGHFAEVVDLCWEPKGRFLITASVDQTTRIHAPWKDDDLEELWHEIARPQIHGYNMTCLTMLSPHIYVSGADEKVVRIFMATSTFRDQLKSLANIDDFKFVKAHSAAVPSLGLTNKATYCEDNDGNTKNSMTKNSYEPPTEEELMQNTLWPETNKLYGHGYEIFCMAAKHNGQLLATACKSTTQEHSAILLWDTNTWSQVQQLSYHQLTVTQMEFSPDDKYLLSVSRDRRWSLFKATNIGYELIAASSKKDNPHSRIIWCCAWTQDSNYFATGSRDGKVAIWSTRTIENNVVPKIILDTKNQSVTALCFAPSHITRGFYLLAIGYEAGHIEIQKVNIELENVWAKLLEYDTSQAHHLTVKRLMFRPTNHSYNDLQLASCSNDHSVKIYNIELSLLLS</sequence>
<evidence type="ECO:0000313" key="12">
    <source>
        <dbReference type="EMBL" id="KYQ54202.1"/>
    </source>
</evidence>
<dbReference type="UniPathway" id="UPA00988"/>
<evidence type="ECO:0000256" key="8">
    <source>
        <dbReference type="ARBA" id="ARBA00022694"/>
    </source>
</evidence>
<organism evidence="12 13">
    <name type="scientific">Mycetomoellerius zeteki</name>
    <dbReference type="NCBI Taxonomy" id="64791"/>
    <lineage>
        <taxon>Eukaryota</taxon>
        <taxon>Metazoa</taxon>
        <taxon>Ecdysozoa</taxon>
        <taxon>Arthropoda</taxon>
        <taxon>Hexapoda</taxon>
        <taxon>Insecta</taxon>
        <taxon>Pterygota</taxon>
        <taxon>Neoptera</taxon>
        <taxon>Endopterygota</taxon>
        <taxon>Hymenoptera</taxon>
        <taxon>Apocrita</taxon>
        <taxon>Aculeata</taxon>
        <taxon>Formicoidea</taxon>
        <taxon>Formicidae</taxon>
        <taxon>Myrmicinae</taxon>
        <taxon>Mycetomoellerius</taxon>
    </lineage>
</organism>
<name>A0A151X1C3_9HYME</name>
<dbReference type="GO" id="GO:0033588">
    <property type="term" value="C:elongator holoenzyme complex"/>
    <property type="evidence" value="ECO:0007669"/>
    <property type="project" value="InterPro"/>
</dbReference>
<evidence type="ECO:0000256" key="3">
    <source>
        <dbReference type="ARBA" id="ARBA00005043"/>
    </source>
</evidence>
<keyword evidence="9" id="KW-0677">Repeat</keyword>
<comment type="subcellular location">
    <subcellularLocation>
        <location evidence="2">Cytoplasm</location>
    </subcellularLocation>
    <subcellularLocation>
        <location evidence="1">Nucleus</location>
    </subcellularLocation>
</comment>
<dbReference type="PANTHER" id="PTHR44111">
    <property type="entry name" value="ELONGATOR COMPLEX PROTEIN 2"/>
    <property type="match status" value="1"/>
</dbReference>